<evidence type="ECO:0000313" key="3">
    <source>
        <dbReference type="Proteomes" id="UP001465331"/>
    </source>
</evidence>
<dbReference type="PROSITE" id="PS51257">
    <property type="entry name" value="PROKAR_LIPOPROTEIN"/>
    <property type="match status" value="1"/>
</dbReference>
<sequence length="232" mass="24723">MIRIVVAVVLSLAAAGCAVVPPAQTPVPAPLPPGAVDEAVRDALIQGASLAVGQLGRVNGFWSNAAVRVPVPEALARPAEAMRKLGMGAKVDAFHRALNTAAEQSVPYAAELFIGAIRELTLDDARAVLDGGGDAATRLLRERSAAALTARLLPYVQATTTRIGVTQRYKDLLADYGVLLRDSGLRHLDLDAYITQKTIDGVFFLMAAEEARIRRDARARGTERMRQVFGSI</sequence>
<dbReference type="RefSeq" id="WP_352890165.1">
    <property type="nucleotide sequence ID" value="NZ_JBEPIJ010000014.1"/>
</dbReference>
<evidence type="ECO:0000313" key="2">
    <source>
        <dbReference type="EMBL" id="MES0874787.1"/>
    </source>
</evidence>
<gene>
    <name evidence="2" type="ORF">ABSH63_12340</name>
</gene>
<dbReference type="EMBL" id="JBEPIJ010000014">
    <property type="protein sequence ID" value="MES0874787.1"/>
    <property type="molecule type" value="Genomic_DNA"/>
</dbReference>
<feature type="signal peptide" evidence="1">
    <location>
        <begin position="1"/>
        <end position="25"/>
    </location>
</feature>
<accession>A0ABV2AC25</accession>
<evidence type="ECO:0000256" key="1">
    <source>
        <dbReference type="SAM" id="SignalP"/>
    </source>
</evidence>
<dbReference type="Pfam" id="PF13852">
    <property type="entry name" value="DUF4197"/>
    <property type="match status" value="1"/>
</dbReference>
<feature type="chain" id="PRO_5045728500" evidence="1">
    <location>
        <begin position="26"/>
        <end position="232"/>
    </location>
</feature>
<organism evidence="2 3">
    <name type="scientific">Sinimarinibacterium thermocellulolyticum</name>
    <dbReference type="NCBI Taxonomy" id="3170016"/>
    <lineage>
        <taxon>Bacteria</taxon>
        <taxon>Pseudomonadati</taxon>
        <taxon>Pseudomonadota</taxon>
        <taxon>Gammaproteobacteria</taxon>
        <taxon>Nevskiales</taxon>
        <taxon>Nevskiaceae</taxon>
        <taxon>Sinimarinibacterium</taxon>
    </lineage>
</organism>
<keyword evidence="3" id="KW-1185">Reference proteome</keyword>
<dbReference type="InterPro" id="IPR025245">
    <property type="entry name" value="DUF4197"/>
</dbReference>
<keyword evidence="1" id="KW-0732">Signal</keyword>
<proteinExistence type="predicted"/>
<comment type="caution">
    <text evidence="2">The sequence shown here is derived from an EMBL/GenBank/DDBJ whole genome shotgun (WGS) entry which is preliminary data.</text>
</comment>
<dbReference type="Proteomes" id="UP001465331">
    <property type="component" value="Unassembled WGS sequence"/>
</dbReference>
<name>A0ABV2AC25_9GAMM</name>
<protein>
    <submittedName>
        <fullName evidence="2">DUF4197 family protein</fullName>
    </submittedName>
</protein>
<reference evidence="2 3" key="1">
    <citation type="submission" date="2024-06" db="EMBL/GenBank/DDBJ databases">
        <authorList>
            <person name="Li Z."/>
            <person name="Jiang Y."/>
        </authorList>
    </citation>
    <scope>NUCLEOTIDE SEQUENCE [LARGE SCALE GENOMIC DNA]</scope>
    <source>
        <strain evidence="2 3">HSW-8</strain>
    </source>
</reference>